<dbReference type="AlphaFoldDB" id="A0A392NHS5"/>
<comment type="caution">
    <text evidence="2">The sequence shown here is derived from an EMBL/GenBank/DDBJ whole genome shotgun (WGS) entry which is preliminary data.</text>
</comment>
<sequence>MTLGSSSCVGETFVTVFVICEAVLAYGILMTRRDSRSTREEFATRRGSCTRRCSCNVCAFARVKLMLHSRGRAREYLCFVCESVDFLFVSLVAWNHEEDAWSVGWDLKRQMFRLMLPHITASEKASLWPKDIGHNYFVLRGGV</sequence>
<evidence type="ECO:0000256" key="1">
    <source>
        <dbReference type="SAM" id="Phobius"/>
    </source>
</evidence>
<organism evidence="2 3">
    <name type="scientific">Trifolium medium</name>
    <dbReference type="NCBI Taxonomy" id="97028"/>
    <lineage>
        <taxon>Eukaryota</taxon>
        <taxon>Viridiplantae</taxon>
        <taxon>Streptophyta</taxon>
        <taxon>Embryophyta</taxon>
        <taxon>Tracheophyta</taxon>
        <taxon>Spermatophyta</taxon>
        <taxon>Magnoliopsida</taxon>
        <taxon>eudicotyledons</taxon>
        <taxon>Gunneridae</taxon>
        <taxon>Pentapetalae</taxon>
        <taxon>rosids</taxon>
        <taxon>fabids</taxon>
        <taxon>Fabales</taxon>
        <taxon>Fabaceae</taxon>
        <taxon>Papilionoideae</taxon>
        <taxon>50 kb inversion clade</taxon>
        <taxon>NPAAA clade</taxon>
        <taxon>Hologalegina</taxon>
        <taxon>IRL clade</taxon>
        <taxon>Trifolieae</taxon>
        <taxon>Trifolium</taxon>
    </lineage>
</organism>
<reference evidence="2 3" key="1">
    <citation type="journal article" date="2018" name="Front. Plant Sci.">
        <title>Red Clover (Trifolium pratense) and Zigzag Clover (T. medium) - A Picture of Genomic Similarities and Differences.</title>
        <authorList>
            <person name="Dluhosova J."/>
            <person name="Istvanek J."/>
            <person name="Nedelnik J."/>
            <person name="Repkova J."/>
        </authorList>
    </citation>
    <scope>NUCLEOTIDE SEQUENCE [LARGE SCALE GENOMIC DNA]</scope>
    <source>
        <strain evidence="3">cv. 10/8</strain>
        <tissue evidence="2">Leaf</tissue>
    </source>
</reference>
<evidence type="ECO:0000313" key="3">
    <source>
        <dbReference type="Proteomes" id="UP000265520"/>
    </source>
</evidence>
<keyword evidence="1" id="KW-0812">Transmembrane</keyword>
<keyword evidence="1" id="KW-1133">Transmembrane helix</keyword>
<keyword evidence="3" id="KW-1185">Reference proteome</keyword>
<feature type="transmembrane region" description="Helical" evidence="1">
    <location>
        <begin position="12"/>
        <end position="29"/>
    </location>
</feature>
<dbReference type="Proteomes" id="UP000265520">
    <property type="component" value="Unassembled WGS sequence"/>
</dbReference>
<protein>
    <submittedName>
        <fullName evidence="2">Uncharacterized protein</fullName>
    </submittedName>
</protein>
<accession>A0A392NHS5</accession>
<dbReference type="EMBL" id="LXQA010036569">
    <property type="protein sequence ID" value="MCH98044.1"/>
    <property type="molecule type" value="Genomic_DNA"/>
</dbReference>
<name>A0A392NHS5_9FABA</name>
<proteinExistence type="predicted"/>
<gene>
    <name evidence="2" type="ORF">A2U01_0019043</name>
</gene>
<evidence type="ECO:0000313" key="2">
    <source>
        <dbReference type="EMBL" id="MCH98044.1"/>
    </source>
</evidence>
<keyword evidence="1" id="KW-0472">Membrane</keyword>